<dbReference type="Pfam" id="PF06226">
    <property type="entry name" value="DUF1007"/>
    <property type="match status" value="1"/>
</dbReference>
<dbReference type="InterPro" id="IPR010412">
    <property type="entry name" value="DUF1007"/>
</dbReference>
<name>A0A6J4KTF9_9HYPH</name>
<evidence type="ECO:0000313" key="2">
    <source>
        <dbReference type="EMBL" id="CAA9313751.1"/>
    </source>
</evidence>
<feature type="chain" id="PRO_5027078107" evidence="1">
    <location>
        <begin position="23"/>
        <end position="214"/>
    </location>
</feature>
<keyword evidence="1" id="KW-0732">Signal</keyword>
<organism evidence="2">
    <name type="scientific">uncultured Microvirga sp</name>
    <dbReference type="NCBI Taxonomy" id="412392"/>
    <lineage>
        <taxon>Bacteria</taxon>
        <taxon>Pseudomonadati</taxon>
        <taxon>Pseudomonadota</taxon>
        <taxon>Alphaproteobacteria</taxon>
        <taxon>Hyphomicrobiales</taxon>
        <taxon>Methylobacteriaceae</taxon>
        <taxon>Microvirga</taxon>
        <taxon>environmental samples</taxon>
    </lineage>
</organism>
<proteinExistence type="predicted"/>
<accession>A0A6J4KTF9</accession>
<gene>
    <name evidence="2" type="ORF">AVDCRST_MAG90-628</name>
</gene>
<evidence type="ECO:0000256" key="1">
    <source>
        <dbReference type="SAM" id="SignalP"/>
    </source>
</evidence>
<dbReference type="EMBL" id="CADCUC010000118">
    <property type="protein sequence ID" value="CAA9313751.1"/>
    <property type="molecule type" value="Genomic_DNA"/>
</dbReference>
<reference evidence="2" key="1">
    <citation type="submission" date="2020-02" db="EMBL/GenBank/DDBJ databases">
        <authorList>
            <person name="Meier V. D."/>
        </authorList>
    </citation>
    <scope>NUCLEOTIDE SEQUENCE</scope>
    <source>
        <strain evidence="2">AVDCRST_MAG90</strain>
    </source>
</reference>
<feature type="signal peptide" evidence="1">
    <location>
        <begin position="1"/>
        <end position="22"/>
    </location>
</feature>
<sequence length="214" mass="22746">MKTGFARALGAAAAMAVLPALAHPHVSVTVRSEIAYAADGKVSGVRHAWTFDPAYSAFVTQGLDKNNDGVFSPDELQELAKENTESLGDFEYFTVLKNDGAKQVFDPPRNPAMAFDKGEATLTFELPLKAPAPVKKALSLEVYDPSYFVAFALAPGEDAVRLAGAPKGCALTVTRPKPVDATQTQKLSETFFEALTASSNFGSNFANRALVACP</sequence>
<dbReference type="AlphaFoldDB" id="A0A6J4KTF9"/>
<protein>
    <submittedName>
        <fullName evidence="2">COGs COG3683</fullName>
    </submittedName>
</protein>